<comment type="caution">
    <text evidence="2">The sequence shown here is derived from an EMBL/GenBank/DDBJ whole genome shotgun (WGS) entry which is preliminary data.</text>
</comment>
<protein>
    <submittedName>
        <fullName evidence="2">Uncharacterized protein</fullName>
    </submittedName>
</protein>
<organism evidence="2 3">
    <name type="scientific">Croceitalea marina</name>
    <dbReference type="NCBI Taxonomy" id="1775166"/>
    <lineage>
        <taxon>Bacteria</taxon>
        <taxon>Pseudomonadati</taxon>
        <taxon>Bacteroidota</taxon>
        <taxon>Flavobacteriia</taxon>
        <taxon>Flavobacteriales</taxon>
        <taxon>Flavobacteriaceae</taxon>
        <taxon>Croceitalea</taxon>
    </lineage>
</organism>
<keyword evidence="1" id="KW-0732">Signal</keyword>
<evidence type="ECO:0000313" key="3">
    <source>
        <dbReference type="Proteomes" id="UP001597526"/>
    </source>
</evidence>
<proteinExistence type="predicted"/>
<dbReference type="RefSeq" id="WP_377768418.1">
    <property type="nucleotide sequence ID" value="NZ_JBHULB010000082.1"/>
</dbReference>
<keyword evidence="3" id="KW-1185">Reference proteome</keyword>
<reference evidence="3" key="1">
    <citation type="journal article" date="2019" name="Int. J. Syst. Evol. Microbiol.">
        <title>The Global Catalogue of Microorganisms (GCM) 10K type strain sequencing project: providing services to taxonomists for standard genome sequencing and annotation.</title>
        <authorList>
            <consortium name="The Broad Institute Genomics Platform"/>
            <consortium name="The Broad Institute Genome Sequencing Center for Infectious Disease"/>
            <person name="Wu L."/>
            <person name="Ma J."/>
        </authorList>
    </citation>
    <scope>NUCLEOTIDE SEQUENCE [LARGE SCALE GENOMIC DNA]</scope>
    <source>
        <strain evidence="3">KCTC 52368</strain>
    </source>
</reference>
<evidence type="ECO:0000256" key="1">
    <source>
        <dbReference type="SAM" id="SignalP"/>
    </source>
</evidence>
<feature type="chain" id="PRO_5045851782" evidence="1">
    <location>
        <begin position="22"/>
        <end position="553"/>
    </location>
</feature>
<accession>A0ABW5N2B7</accession>
<dbReference type="EMBL" id="JBHULB010000082">
    <property type="protein sequence ID" value="MFD2588946.1"/>
    <property type="molecule type" value="Genomic_DNA"/>
</dbReference>
<feature type="signal peptide" evidence="1">
    <location>
        <begin position="1"/>
        <end position="21"/>
    </location>
</feature>
<sequence>MNLRKPLPLALLLVGSLSLSAQSLKNDMVDIAVPNYPENVKPKDITTYMGAFAQTEGAVLPFTETEFQNALNFQDFEKVSGETSVPNLMVMMNGISEKDLDVTFSRSKAKETWSVSILPKESAALGTLIMVKGEGVHYHSYPVLASKDDNDKPVAEVFDFTFKEQDKYLTLLSEDQAKASPYLVQEYLKKRLGDTYLTRVILPDLYDKYDLRVNLKSEKFYYIKDKKTAGLEDETRKMVADLGSLVSSAETLDDLRNNKGQFQPFVDFWNAKLANYDLSDKTEKKVAWGLLMNLYKVSLFTEDFDNAQKYLDKVIACDHKKWATNSAKSLLKRTKESFNQQYNGATSNRKYAPAYEVDSKMKNVNNKMAAKNNNINKADGYVITTEGEKFEGKISIRFSDEEPSAGTMIDLDGDTKAKRAVVTYINEKGKSKNKVFKCKGVKEIVVDDKVFEPVNPKTSLVKVSDNALSGFNLNNTVFMQRLFQSEKVGLYKDLTVSEDYFFTLPGVKKAEKASAEFFASCNDLATKIGNGEFENTAEGQLKIAKAYISDCNN</sequence>
<gene>
    <name evidence="2" type="ORF">ACFSQJ_18620</name>
</gene>
<dbReference type="Proteomes" id="UP001597526">
    <property type="component" value="Unassembled WGS sequence"/>
</dbReference>
<evidence type="ECO:0000313" key="2">
    <source>
        <dbReference type="EMBL" id="MFD2588946.1"/>
    </source>
</evidence>
<name>A0ABW5N2B7_9FLAO</name>